<feature type="domain" description="N-acetyltransferase" evidence="1">
    <location>
        <begin position="6"/>
        <end position="137"/>
    </location>
</feature>
<protein>
    <submittedName>
        <fullName evidence="2">GNAT family acetyltransferase</fullName>
    </submittedName>
    <submittedName>
        <fullName evidence="3">GNAT superfamily N-acetyltransferase</fullName>
    </submittedName>
</protein>
<evidence type="ECO:0000313" key="2">
    <source>
        <dbReference type="EMBL" id="AMS45108.1"/>
    </source>
</evidence>
<gene>
    <name evidence="2" type="ORF">AA2016_6207</name>
    <name evidence="3" type="ORF">FHS67_001447</name>
</gene>
<dbReference type="Proteomes" id="UP000075755">
    <property type="component" value="Plasmid pAA02"/>
</dbReference>
<evidence type="ECO:0000313" key="5">
    <source>
        <dbReference type="Proteomes" id="UP000577697"/>
    </source>
</evidence>
<geneLocation type="plasmid" evidence="2 4">
    <name>pAA02</name>
</geneLocation>
<evidence type="ECO:0000313" key="3">
    <source>
        <dbReference type="EMBL" id="MBB3705137.1"/>
    </source>
</evidence>
<keyword evidence="5" id="KW-1185">Reference proteome</keyword>
<organism evidence="2 4">
    <name type="scientific">Aminobacter aminovorans</name>
    <name type="common">Chelatobacter heintzii</name>
    <dbReference type="NCBI Taxonomy" id="83263"/>
    <lineage>
        <taxon>Bacteria</taxon>
        <taxon>Pseudomonadati</taxon>
        <taxon>Pseudomonadota</taxon>
        <taxon>Alphaproteobacteria</taxon>
        <taxon>Hyphomicrobiales</taxon>
        <taxon>Phyllobacteriaceae</taxon>
        <taxon>Aminobacter</taxon>
    </lineage>
</organism>
<dbReference type="InterPro" id="IPR000182">
    <property type="entry name" value="GNAT_dom"/>
</dbReference>
<dbReference type="Proteomes" id="UP000577697">
    <property type="component" value="Unassembled WGS sequence"/>
</dbReference>
<reference evidence="2 4" key="1">
    <citation type="submission" date="2016-03" db="EMBL/GenBank/DDBJ databases">
        <title>Complete genome of Aminobacter aminovorans KCTC 2477.</title>
        <authorList>
            <person name="Kim K.M."/>
        </authorList>
    </citation>
    <scope>NUCLEOTIDE SEQUENCE [LARGE SCALE GENOMIC DNA]</scope>
    <source>
        <strain evidence="2 4">KCTC 2477</strain>
        <plasmid evidence="2 4">pAA02</plasmid>
    </source>
</reference>
<name>A0AAC8YV90_AMIAI</name>
<dbReference type="PANTHER" id="PTHR47237:SF2">
    <property type="entry name" value="BLL4206 PROTEIN"/>
    <property type="match status" value="1"/>
</dbReference>
<dbReference type="EMBL" id="CP015007">
    <property type="protein sequence ID" value="AMS45108.1"/>
    <property type="molecule type" value="Genomic_DNA"/>
</dbReference>
<dbReference type="InterPro" id="IPR052729">
    <property type="entry name" value="Acyl/Acetyltrans_Enzymes"/>
</dbReference>
<dbReference type="GO" id="GO:0016747">
    <property type="term" value="F:acyltransferase activity, transferring groups other than amino-acyl groups"/>
    <property type="evidence" value="ECO:0007669"/>
    <property type="project" value="InterPro"/>
</dbReference>
<dbReference type="AlphaFoldDB" id="A0AAC8YV90"/>
<dbReference type="PANTHER" id="PTHR47237">
    <property type="entry name" value="SLL0310 PROTEIN"/>
    <property type="match status" value="1"/>
</dbReference>
<dbReference type="Pfam" id="PF18014">
    <property type="entry name" value="Acetyltransf_18"/>
    <property type="match status" value="1"/>
</dbReference>
<dbReference type="InterPro" id="IPR016181">
    <property type="entry name" value="Acyl_CoA_acyltransferase"/>
</dbReference>
<evidence type="ECO:0000259" key="1">
    <source>
        <dbReference type="PROSITE" id="PS51186"/>
    </source>
</evidence>
<dbReference type="InterPro" id="IPR041496">
    <property type="entry name" value="YitH/HolE_GNAT"/>
</dbReference>
<evidence type="ECO:0000313" key="4">
    <source>
        <dbReference type="Proteomes" id="UP000075755"/>
    </source>
</evidence>
<dbReference type="SUPFAM" id="SSF55729">
    <property type="entry name" value="Acyl-CoA N-acyltransferases (Nat)"/>
    <property type="match status" value="1"/>
</dbReference>
<dbReference type="Pfam" id="PF13508">
    <property type="entry name" value="Acetyltransf_7"/>
    <property type="match status" value="1"/>
</dbReference>
<dbReference type="EMBL" id="JACICB010000004">
    <property type="protein sequence ID" value="MBB3705137.1"/>
    <property type="molecule type" value="Genomic_DNA"/>
</dbReference>
<dbReference type="Gene3D" id="3.40.630.90">
    <property type="match status" value="1"/>
</dbReference>
<proteinExistence type="predicted"/>
<dbReference type="PROSITE" id="PS51186">
    <property type="entry name" value="GNAT"/>
    <property type="match status" value="1"/>
</dbReference>
<dbReference type="Gene3D" id="3.40.630.30">
    <property type="match status" value="1"/>
</dbReference>
<reference evidence="3 5" key="2">
    <citation type="submission" date="2020-08" db="EMBL/GenBank/DDBJ databases">
        <title>Genomic Encyclopedia of Type Strains, Phase IV (KMG-IV): sequencing the most valuable type-strain genomes for metagenomic binning, comparative biology and taxonomic classification.</title>
        <authorList>
            <person name="Goeker M."/>
        </authorList>
    </citation>
    <scope>NUCLEOTIDE SEQUENCE [LARGE SCALE GENOMIC DNA]</scope>
    <source>
        <strain evidence="3 5">DSM 10368</strain>
    </source>
</reference>
<dbReference type="KEGG" id="aak:AA2016_6207"/>
<accession>A0AAC8YV90</accession>
<dbReference type="RefSeq" id="WP_067969092.1">
    <property type="nucleotide sequence ID" value="NZ_CP015007.1"/>
</dbReference>
<sequence length="278" mass="29566">MRTEALDITAFETRHLDGALGLSRAAGWPHRREDWALSLSVSTGVVGLDGDRVVGTALMTPYGEASATINLIIVDQQRRGRGLGRRLTTAALALAGDRACRLVATTDGLPLYEKLGFSATQEIYQHQGFVEVSQPLIGIEWAEAASLPDLAALDGQAYRGDRQALLGQIASNGQFAVLRRTGATAAFAAVRPFGRGQVIGPVVAPDEEIARQLIRFVAASREGQFLRIDVPGDSGLSHWLEGLGFARVGGGMAMTRGESGARQPRTPRTFALASQAFG</sequence>
<keyword evidence="2" id="KW-0614">Plasmid</keyword>